<feature type="compositionally biased region" description="Basic residues" evidence="1">
    <location>
        <begin position="1187"/>
        <end position="1197"/>
    </location>
</feature>
<feature type="region of interest" description="Disordered" evidence="1">
    <location>
        <begin position="1017"/>
        <end position="1036"/>
    </location>
</feature>
<dbReference type="EMBL" id="AB727571">
    <property type="protein sequence ID" value="BAM72038.1"/>
    <property type="molecule type" value="Genomic_DNA"/>
</dbReference>
<dbReference type="PANTHER" id="PTHR43670">
    <property type="entry name" value="HEAT SHOCK PROTEIN 26"/>
    <property type="match status" value="1"/>
</dbReference>
<feature type="compositionally biased region" description="Low complexity" evidence="1">
    <location>
        <begin position="185"/>
        <end position="204"/>
    </location>
</feature>
<dbReference type="GO" id="GO:0034605">
    <property type="term" value="P:cellular response to heat"/>
    <property type="evidence" value="ECO:0007669"/>
    <property type="project" value="TreeGrafter"/>
</dbReference>
<feature type="region of interest" description="Disordered" evidence="1">
    <location>
        <begin position="1"/>
        <end position="131"/>
    </location>
</feature>
<dbReference type="VEuPathDB" id="FungiDB:CC2G_015008"/>
<feature type="region of interest" description="Disordered" evidence="1">
    <location>
        <begin position="937"/>
        <end position="973"/>
    </location>
</feature>
<feature type="compositionally biased region" description="Gly residues" evidence="1">
    <location>
        <begin position="424"/>
        <end position="433"/>
    </location>
</feature>
<feature type="region of interest" description="Disordered" evidence="1">
    <location>
        <begin position="362"/>
        <end position="461"/>
    </location>
</feature>
<accession>L0N0B8</accession>
<dbReference type="VEuPathDB" id="FungiDB:CC1G_15539"/>
<proteinExistence type="predicted"/>
<feature type="compositionally biased region" description="Low complexity" evidence="1">
    <location>
        <begin position="227"/>
        <end position="252"/>
    </location>
</feature>
<dbReference type="GO" id="GO:0006338">
    <property type="term" value="P:chromatin remodeling"/>
    <property type="evidence" value="ECO:0007669"/>
    <property type="project" value="InterPro"/>
</dbReference>
<feature type="region of interest" description="Disordered" evidence="1">
    <location>
        <begin position="1897"/>
        <end position="1936"/>
    </location>
</feature>
<evidence type="ECO:0000256" key="1">
    <source>
        <dbReference type="SAM" id="MobiDB-lite"/>
    </source>
</evidence>
<organism evidence="2">
    <name type="scientific">Coprinopsis cinerea</name>
    <name type="common">Inky cap fungus</name>
    <name type="synonym">Hormographiella aspergillata</name>
    <dbReference type="NCBI Taxonomy" id="5346"/>
    <lineage>
        <taxon>Eukaryota</taxon>
        <taxon>Fungi</taxon>
        <taxon>Dikarya</taxon>
        <taxon>Basidiomycota</taxon>
        <taxon>Agaricomycotina</taxon>
        <taxon>Agaricomycetes</taxon>
        <taxon>Agaricomycetidae</taxon>
        <taxon>Agaricales</taxon>
        <taxon>Agaricineae</taxon>
        <taxon>Psathyrellaceae</taxon>
        <taxon>Coprinopsis</taxon>
    </lineage>
</organism>
<feature type="region of interest" description="Disordered" evidence="1">
    <location>
        <begin position="1377"/>
        <end position="1406"/>
    </location>
</feature>
<feature type="compositionally biased region" description="Basic and acidic residues" evidence="1">
    <location>
        <begin position="1198"/>
        <end position="1211"/>
    </location>
</feature>
<feature type="compositionally biased region" description="Low complexity" evidence="1">
    <location>
        <begin position="272"/>
        <end position="306"/>
    </location>
</feature>
<feature type="region of interest" description="Disordered" evidence="1">
    <location>
        <begin position="1532"/>
        <end position="1556"/>
    </location>
</feature>
<feature type="region of interest" description="Disordered" evidence="1">
    <location>
        <begin position="1182"/>
        <end position="1240"/>
    </location>
</feature>
<dbReference type="InterPro" id="IPR006939">
    <property type="entry name" value="SNF5"/>
</dbReference>
<dbReference type="GO" id="GO:0000228">
    <property type="term" value="C:nuclear chromosome"/>
    <property type="evidence" value="ECO:0007669"/>
    <property type="project" value="InterPro"/>
</dbReference>
<feature type="region of interest" description="Disordered" evidence="1">
    <location>
        <begin position="1632"/>
        <end position="1826"/>
    </location>
</feature>
<feature type="compositionally biased region" description="Low complexity" evidence="1">
    <location>
        <begin position="1676"/>
        <end position="1686"/>
    </location>
</feature>
<evidence type="ECO:0000313" key="2">
    <source>
        <dbReference type="EMBL" id="BAM72038.1"/>
    </source>
</evidence>
<feature type="region of interest" description="Disordered" evidence="1">
    <location>
        <begin position="185"/>
        <end position="316"/>
    </location>
</feature>
<reference evidence="2" key="1">
    <citation type="journal article" date="2013" name="Fungal Genet. Biol.">
        <title>Cc.snf5, a gene encoding a putative component of the SWI/SNF chromatin remodeling complex, is essential for sexual development in the agaricomycete Coprinopsis cinerea.</title>
        <authorList>
            <person name="Ando Y."/>
            <person name="Nakazawa T."/>
            <person name="Oka K."/>
            <person name="Nakahori K."/>
            <person name="Kamada T."/>
        </authorList>
    </citation>
    <scope>NUCLEOTIDE SEQUENCE</scope>
    <source>
        <strain evidence="2">326</strain>
    </source>
</reference>
<feature type="compositionally biased region" description="Low complexity" evidence="1">
    <location>
        <begin position="370"/>
        <end position="423"/>
    </location>
</feature>
<protein>
    <submittedName>
        <fullName evidence="2">Snf5</fullName>
    </submittedName>
</protein>
<dbReference type="PANTHER" id="PTHR43670:SF114">
    <property type="entry name" value="OS05G0592000 PROTEIN"/>
    <property type="match status" value="1"/>
</dbReference>
<feature type="compositionally biased region" description="Low complexity" evidence="1">
    <location>
        <begin position="1898"/>
        <end position="1909"/>
    </location>
</feature>
<feature type="compositionally biased region" description="Acidic residues" evidence="1">
    <location>
        <begin position="1212"/>
        <end position="1232"/>
    </location>
</feature>
<feature type="compositionally biased region" description="Basic residues" evidence="1">
    <location>
        <begin position="1393"/>
        <end position="1404"/>
    </location>
</feature>
<feature type="compositionally biased region" description="Basic and acidic residues" evidence="1">
    <location>
        <begin position="1748"/>
        <end position="1803"/>
    </location>
</feature>
<feature type="compositionally biased region" description="Basic and acidic residues" evidence="1">
    <location>
        <begin position="1380"/>
        <end position="1392"/>
    </location>
</feature>
<dbReference type="Pfam" id="PF04855">
    <property type="entry name" value="SNF5"/>
    <property type="match status" value="1"/>
</dbReference>
<name>L0N0B8_COPCI</name>
<feature type="compositionally biased region" description="Low complexity" evidence="1">
    <location>
        <begin position="1916"/>
        <end position="1936"/>
    </location>
</feature>
<sequence>MNPAQQHQKFAPGGLRNAGLPQIQQQQPGQGQGQQQQQQLTPQQRQLMIQKMQQQQQLGMMERPPSSMSISAPQPQGAGGMMPPPPPRPSTAMGGQVNPNAFPSASRPGTSMSHRSPAIDQQGPSQQEIAQQRQLINQQIQAQLTAAGLTVRDLTPQQHQNVQQQIQTGMQDFYRKWQQQRMAQMQQQLLHQQQQQQAGQPRPGSRMGIHQSPPPTPQDPNASTSHQPQPQQGGAGSPTAPGTPTQAPSSPSFLRGAKRKLDSDGTNPSPSPGLMNPQQQQQMNGQQQQQLNALQQQQLAAMRQRQTASPRPDGMGMNMGMMGGMGNMAGMNNMGMGGGGGTVNPMMLDGFGGGNANNMGMGTVNPAMLSSPSQSNQQTPQPQGQGQQGNQQQQQQRQRQPSMPMSTPIPAAPSISASSSSTSVGGGNMGMNMGGNAMPGTPQRQSSLPPPGTPTLGGTNLMSNSPLGAAGMGNMGMGNVGSNMGMGGGMNHMDMNAMGLNSMGMNNLNAMNNMGGLNSMNNMGMNPQMNNLAGMNPMSPMPNQMNMSNMGGMGNMGMNNMGNMGGMNANALNAMGGNNMGIKPGMVSGGVGLPNMPNQGNMQAMPGQQGQQVAPRPQGPQGMQPGMGLGGIAPSLSAGSSTSGLDGLVGTPSNSGGLMAGGLGNMGMGGGNIMGGGANTMGNNANLNMNNLALGNNIVSGGLPGTPPIPSGGVGGGNVGLNAMPNMGLNAVVGGGTPTMTPGVLGGGPAGSPIVGQTPVPASTATPPIVAPVNSTGLPIPPAPPSVASSSGTVPPTAPIGPAGMHQQVIPQLPPLPTSVNLNPNITRVTPVPLQSSLTLIPPLSQEDITNIQEWMAKDKNYEEVILRKAKERMTEEIRDVFGSHNPAMHMGMRVGKNQGWWEKGFAMSIRGLKPLYDPEACPKDEDVVAAIKEEEEKAKASTNEEGGSAKPSDDANAQQQQQKPDIKPPMTTSLRQLPYTKEWFWSSQSRYRKLPVFNNIRGGGWTYINAEPFDVRYPPRPGRTQHTSRAGKKGIKREGLKIPRRLPPEEANKPEQLIPIRLEFDVEHHRMRDTFVWNMNDPVVTPEHFAQSLVEDYGLPPSYHGVISKSIHDQINDFKAHSFLFDGGVVSGDGDTSTELVRVKPVKADNDDDKDVIIRGKLDKESAEWWRNWRRKVRMMREGRTSSRKKAGKRRKVEGGVRVKKEKNGDEADVEDESDLEEKEDVDEEGTGSEKEKAGVKVEDEVPLAIHEIPFDDNATHEEMRILIKLDIIVGSMKLDDQFEWDLESSEVTPEEFAEVYARDLGLGGEFKTAIAHSIREQIQTYQKSLFLVGHLTDGTVVQDEELRQSFLPSLVSGARTSSEVSQYTPTLNYLSDGEIERTEKERDKDLTKRRKRNTRGRRGVALPDREPIRTYRTPAIGFPELDPATMALAVANAAPTSSRRAAAAAASLTIANMVASENSNSNYSPPLMNAPLPSVTQTASSQSAAAAANANANANKEKKVKGFFKAPSFPSSVLKPRAQVVAPTPSTAVDVSSLPAPLENDPPSNQSNPQLEYRAKLQSIRRAKELEREAKAQEFIDGQRPNYVNGVWHCSNCGCPESIAVGRRKGPLGDKSQCGTCGKFWHRHRRPRPVEYNPDPEYHLNASSSKADHRPSGDGTPKPSSTINSKKKGAAAARAAALAASQPQTPGRGADSSPVKPMGMGMLVDDDDLGAMSPVSDASSDVEMPLVQQRAKVNGASSNAGKKSEKEREREQKEKEQREREANEKEQREKEREKEKEKEHEKEKEKEKKEKEKEKDAGSGAPPGSGTPGGRPPQQLWPPEWLTKCMHAMQNKYPNDKFDVILRKTSTNPEWRIKCLDCPGKLYTPGPGETLNNYEVHLKNRLHRQRVNERLSGNAPAAPQSANGNGGAAAGPSNSGSTSGSGDQTASASS</sequence>
<feature type="compositionally biased region" description="Low complexity" evidence="1">
    <location>
        <begin position="20"/>
        <end position="61"/>
    </location>
</feature>
<dbReference type="VEuPathDB" id="FungiDB:CC1G_15538"/>
<gene>
    <name evidence="2" type="primary">Cc.snf5</name>
</gene>
<feature type="compositionally biased region" description="Polar residues" evidence="1">
    <location>
        <begin position="97"/>
        <end position="114"/>
    </location>
</feature>